<protein>
    <submittedName>
        <fullName evidence="1">Uncharacterized protein</fullName>
    </submittedName>
</protein>
<sequence>MQDILRFIRLCSLLLLVSSYSKAECLIDEAGLCTPGVTVTEDTQVDITEQDLGTEIVTTTTTTVTTTTETITNQNSDNILDGSNGYVGTSKEGDMDIDWGGQGPASMPTGNSCYGLGSDKCAAITGSGNSTSTMGVDGMGTTFIQTVDISDLNIQKGGEVRYSIEVDKQDAQDRIYMHITGLNGSNQVFAGTDILSESGVSTGYQSYNGSFDFSGVLNRVTIEVGGRDVNLAVGPVFDDVSVDVFYNVINTVITHTS</sequence>
<reference evidence="1" key="1">
    <citation type="submission" date="2016-10" db="EMBL/GenBank/DDBJ databases">
        <authorList>
            <person name="Varghese N."/>
        </authorList>
    </citation>
    <scope>NUCLEOTIDE SEQUENCE</scope>
</reference>
<dbReference type="EMBL" id="KY052838">
    <property type="protein sequence ID" value="ASF00499.1"/>
    <property type="molecule type" value="Genomic_DNA"/>
</dbReference>
<organism evidence="1">
    <name type="scientific">uncultured virus</name>
    <dbReference type="NCBI Taxonomy" id="340016"/>
    <lineage>
        <taxon>Viruses</taxon>
        <taxon>environmental samples</taxon>
    </lineage>
</organism>
<name>A0A218MMK3_9VIRU</name>
<proteinExistence type="predicted"/>
<dbReference type="EMBL" id="KY052838">
    <property type="protein sequence ID" value="ASF00480.1"/>
    <property type="molecule type" value="Genomic_DNA"/>
</dbReference>
<reference evidence="1" key="2">
    <citation type="journal article" date="2017" name="Nat. Commun.">
        <title>Single-virus genomics reveals hidden cosmopolitan and abundant viruses.</title>
        <authorList>
            <person name="Martinez-Hernandez F."/>
            <person name="Fornas O."/>
            <person name="Lluesma Gomez M."/>
            <person name="Bolduc B."/>
            <person name="de la Cruz Pena M.J."/>
            <person name="Martinez J.M."/>
            <person name="Anton J."/>
            <person name="Gasol J.M."/>
            <person name="Rosselli R."/>
            <person name="Rodriguez-Valera F."/>
            <person name="Sullivan M.B."/>
            <person name="Acinas S.G."/>
            <person name="Martinez-Garcia M."/>
        </authorList>
    </citation>
    <scope>NUCLEOTIDE SEQUENCE</scope>
</reference>
<evidence type="ECO:0000313" key="1">
    <source>
        <dbReference type="EMBL" id="ASF00499.1"/>
    </source>
</evidence>
<accession>A0A218MMK3</accession>